<dbReference type="InterPro" id="IPR004843">
    <property type="entry name" value="Calcineurin-like_PHP"/>
</dbReference>
<dbReference type="RefSeq" id="WP_145353954.1">
    <property type="nucleotide sequence ID" value="NZ_CP036262.1"/>
</dbReference>
<organism evidence="2 3">
    <name type="scientific">Roseimaritima multifibrata</name>
    <dbReference type="NCBI Taxonomy" id="1930274"/>
    <lineage>
        <taxon>Bacteria</taxon>
        <taxon>Pseudomonadati</taxon>
        <taxon>Planctomycetota</taxon>
        <taxon>Planctomycetia</taxon>
        <taxon>Pirellulales</taxon>
        <taxon>Pirellulaceae</taxon>
        <taxon>Roseimaritima</taxon>
    </lineage>
</organism>
<dbReference type="GO" id="GO:0005737">
    <property type="term" value="C:cytoplasm"/>
    <property type="evidence" value="ECO:0007669"/>
    <property type="project" value="TreeGrafter"/>
</dbReference>
<dbReference type="Gene3D" id="3.60.21.10">
    <property type="match status" value="1"/>
</dbReference>
<dbReference type="PANTHER" id="PTHR42850">
    <property type="entry name" value="METALLOPHOSPHOESTERASE"/>
    <property type="match status" value="1"/>
</dbReference>
<evidence type="ECO:0000259" key="1">
    <source>
        <dbReference type="Pfam" id="PF00149"/>
    </source>
</evidence>
<dbReference type="GO" id="GO:0016791">
    <property type="term" value="F:phosphatase activity"/>
    <property type="evidence" value="ECO:0007669"/>
    <property type="project" value="TreeGrafter"/>
</dbReference>
<keyword evidence="2" id="KW-0378">Hydrolase</keyword>
<dbReference type="InterPro" id="IPR029052">
    <property type="entry name" value="Metallo-depent_PP-like"/>
</dbReference>
<keyword evidence="3" id="KW-1185">Reference proteome</keyword>
<dbReference type="EC" id="3.6.1.17" evidence="2"/>
<dbReference type="AlphaFoldDB" id="A0A517MLD0"/>
<dbReference type="Proteomes" id="UP000320672">
    <property type="component" value="Chromosome"/>
</dbReference>
<dbReference type="InterPro" id="IPR050126">
    <property type="entry name" value="Ap4A_hydrolase"/>
</dbReference>
<gene>
    <name evidence="2" type="primary">prpE</name>
    <name evidence="2" type="ORF">FF011L_45060</name>
</gene>
<evidence type="ECO:0000313" key="3">
    <source>
        <dbReference type="Proteomes" id="UP000320672"/>
    </source>
</evidence>
<evidence type="ECO:0000313" key="2">
    <source>
        <dbReference type="EMBL" id="QDS95706.1"/>
    </source>
</evidence>
<dbReference type="EMBL" id="CP036262">
    <property type="protein sequence ID" value="QDS95706.1"/>
    <property type="molecule type" value="Genomic_DNA"/>
</dbReference>
<proteinExistence type="predicted"/>
<dbReference type="KEGG" id="rml:FF011L_45060"/>
<feature type="domain" description="Calcineurin-like phosphoesterase" evidence="1">
    <location>
        <begin position="14"/>
        <end position="107"/>
    </location>
</feature>
<dbReference type="OrthoDB" id="9779903at2"/>
<reference evidence="2 3" key="1">
    <citation type="submission" date="2019-02" db="EMBL/GenBank/DDBJ databases">
        <title>Deep-cultivation of Planctomycetes and their phenomic and genomic characterization uncovers novel biology.</title>
        <authorList>
            <person name="Wiegand S."/>
            <person name="Jogler M."/>
            <person name="Boedeker C."/>
            <person name="Pinto D."/>
            <person name="Vollmers J."/>
            <person name="Rivas-Marin E."/>
            <person name="Kohn T."/>
            <person name="Peeters S.H."/>
            <person name="Heuer A."/>
            <person name="Rast P."/>
            <person name="Oberbeckmann S."/>
            <person name="Bunk B."/>
            <person name="Jeske O."/>
            <person name="Meyerdierks A."/>
            <person name="Storesund J.E."/>
            <person name="Kallscheuer N."/>
            <person name="Luecker S."/>
            <person name="Lage O.M."/>
            <person name="Pohl T."/>
            <person name="Merkel B.J."/>
            <person name="Hornburger P."/>
            <person name="Mueller R.-W."/>
            <person name="Bruemmer F."/>
            <person name="Labrenz M."/>
            <person name="Spormann A.M."/>
            <person name="Op den Camp H."/>
            <person name="Overmann J."/>
            <person name="Amann R."/>
            <person name="Jetten M.S.M."/>
            <person name="Mascher T."/>
            <person name="Medema M.H."/>
            <person name="Devos D.P."/>
            <person name="Kaster A.-K."/>
            <person name="Ovreas L."/>
            <person name="Rohde M."/>
            <person name="Galperin M.Y."/>
            <person name="Jogler C."/>
        </authorList>
    </citation>
    <scope>NUCLEOTIDE SEQUENCE [LARGE SCALE GENOMIC DNA]</scope>
    <source>
        <strain evidence="2 3">FF011L</strain>
    </source>
</reference>
<protein>
    <submittedName>
        <fullName evidence="2">Bis(5'-nucleosyl)-tetraphosphatase PrpE [asymmetrical]</fullName>
        <ecNumber evidence="2">3.6.1.17</ecNumber>
    </submittedName>
</protein>
<dbReference type="Pfam" id="PF00149">
    <property type="entry name" value="Metallophos"/>
    <property type="match status" value="1"/>
</dbReference>
<dbReference type="SUPFAM" id="SSF56300">
    <property type="entry name" value="Metallo-dependent phosphatases"/>
    <property type="match status" value="1"/>
</dbReference>
<name>A0A517MLD0_9BACT</name>
<dbReference type="GO" id="GO:0004081">
    <property type="term" value="F:bis(5'-nucleosyl)-tetraphosphatase (asymmetrical) activity"/>
    <property type="evidence" value="ECO:0007669"/>
    <property type="project" value="UniProtKB-EC"/>
</dbReference>
<sequence length="304" mass="34090">MTLALVRPLFKGAIDVVGDVHGELDALQALLYYLGYDDQGRHPGGRRLVFVGDLVDRGPNSPGVVNFVADLVAAERAQSVLGNHDLNLMLGRRKPDNLWFYGESASLDMSGEPTPAVLADEEVRRDTLELFQELPLVLSGEGVRILHACWHPAMVAEAQAATDVLELYQSSYERIEAERISGDECDVTRQLIHQNQNPVKVITSGFEFKLQDPLALKTNSRKTDRVAWWNSYEEEELCIYGHYSSLDPKAKSGRNARCIDYGVAKRWEERRKPKFNGTFKGRLAALRFPELVTVFDDGEVDGAW</sequence>
<dbReference type="PANTHER" id="PTHR42850:SF4">
    <property type="entry name" value="ZINC-DEPENDENT ENDOPOLYPHOSPHATASE"/>
    <property type="match status" value="1"/>
</dbReference>
<accession>A0A517MLD0</accession>